<proteinExistence type="predicted"/>
<gene>
    <name evidence="1" type="ORF">CCUR1050_LOCUS21109</name>
</gene>
<protein>
    <submittedName>
        <fullName evidence="1">Uncharacterized protein</fullName>
    </submittedName>
</protein>
<organism evidence="1">
    <name type="scientific">Cryptomonas curvata</name>
    <dbReference type="NCBI Taxonomy" id="233186"/>
    <lineage>
        <taxon>Eukaryota</taxon>
        <taxon>Cryptophyceae</taxon>
        <taxon>Cryptomonadales</taxon>
        <taxon>Cryptomonadaceae</taxon>
        <taxon>Cryptomonas</taxon>
    </lineage>
</organism>
<reference evidence="1" key="1">
    <citation type="submission" date="2021-01" db="EMBL/GenBank/DDBJ databases">
        <authorList>
            <person name="Corre E."/>
            <person name="Pelletier E."/>
            <person name="Niang G."/>
            <person name="Scheremetjew M."/>
            <person name="Finn R."/>
            <person name="Kale V."/>
            <person name="Holt S."/>
            <person name="Cochrane G."/>
            <person name="Meng A."/>
            <person name="Brown T."/>
            <person name="Cohen L."/>
        </authorList>
    </citation>
    <scope>NUCLEOTIDE SEQUENCE</scope>
    <source>
        <strain evidence="1">CCAP979/52</strain>
    </source>
</reference>
<sequence length="508" mass="56957">MFVKTPSCVQKSYTDSVDMLTEITQEIGPIFIVLDEMGIAFESQKDASEVAPCQRFLDFCDVILSKWLLLDKVFFLVLGRATFFIYVRQSPENAVSVAPSRSLFKRLPLRLLRVPAIQLILENTLLDQISQKTLAQHFGLDPLQIANAARALFVQTNGHPRSLLYALKLCKSYQDLIDFVADNVIENWDQFCKHATCHKSTILILLRNAVDGNPVDMTTNITLGGGKSISYDQIASNSLISWEGTLEDATVYALPSVKAFLASLLMPFEEFVKDLSQCPESIPLNYPDAFELLLMKRFQQMFAQECNPMDVMQPFFDTAKFGGCSRVALSGDHVAFPKITRRGQKNPTLSSQTADPHAWQKLLNEIDSHPNICLKPASESSLPDIIFATNAWLDAKKIRLRICIAAKNYLSTELTESGINDEIEKTERMFTAPGESDPTALNVLFICSTNCCALIQKKFLGAKFYSFKCKQIDEVIVLDLTTPENRALFFGSNTHDWMSPTIEAVIKK</sequence>
<name>A0A7S0MLL1_9CRYP</name>
<accession>A0A7S0MLL1</accession>
<dbReference type="EMBL" id="HBEZ01038362">
    <property type="protein sequence ID" value="CAD8643425.1"/>
    <property type="molecule type" value="Transcribed_RNA"/>
</dbReference>
<dbReference type="AlphaFoldDB" id="A0A7S0MLL1"/>
<evidence type="ECO:0000313" key="1">
    <source>
        <dbReference type="EMBL" id="CAD8643425.1"/>
    </source>
</evidence>